<dbReference type="InterPro" id="IPR001727">
    <property type="entry name" value="GDT1-like"/>
</dbReference>
<evidence type="ECO:0000313" key="8">
    <source>
        <dbReference type="Proteomes" id="UP000033607"/>
    </source>
</evidence>
<reference evidence="7 8" key="1">
    <citation type="submission" date="2015-06" db="EMBL/GenBank/DDBJ databases">
        <title>Draft genome assembly of filamentous brackish cyanobacterium Limnoraphis robusta strain CS-951.</title>
        <authorList>
            <person name="Willis A."/>
            <person name="Parks M."/>
            <person name="Burford M.A."/>
        </authorList>
    </citation>
    <scope>NUCLEOTIDE SEQUENCE [LARGE SCALE GENOMIC DNA]</scope>
    <source>
        <strain evidence="7 8">CS-951</strain>
    </source>
</reference>
<keyword evidence="4 6" id="KW-1133">Transmembrane helix</keyword>
<proteinExistence type="inferred from homology"/>
<feature type="transmembrane region" description="Helical" evidence="6">
    <location>
        <begin position="117"/>
        <end position="134"/>
    </location>
</feature>
<dbReference type="AlphaFoldDB" id="A0A0F5Y744"/>
<evidence type="ECO:0000256" key="1">
    <source>
        <dbReference type="ARBA" id="ARBA00004141"/>
    </source>
</evidence>
<sequence>MLTAFTAGLLLITLSELGDKTFFIAVILSGRYSRKLVFFGVTLALALMTVLSVFVGQIVSVLPKNYLHYAEIILFCAFGIKLLYDASKMSAKSSQEEEQEAVEAVEKSKSKFPKRKSSFGVVLEAFLLTFTAEWGDRTQIATIALAASYHPVGVVLGATLGHAICAAIAVIGGRLIAGKISERMITAIGGCFFILFGLVAIWEGVGTQTI</sequence>
<feature type="transmembrane region" description="Helical" evidence="6">
    <location>
        <begin position="66"/>
        <end position="84"/>
    </location>
</feature>
<evidence type="ECO:0000256" key="3">
    <source>
        <dbReference type="ARBA" id="ARBA00022692"/>
    </source>
</evidence>
<keyword evidence="5 6" id="KW-0472">Membrane</keyword>
<evidence type="ECO:0000256" key="6">
    <source>
        <dbReference type="RuleBase" id="RU365102"/>
    </source>
</evidence>
<name>A0A0F5Y744_9CYAN</name>
<dbReference type="Proteomes" id="UP000033607">
    <property type="component" value="Unassembled WGS sequence"/>
</dbReference>
<comment type="subcellular location">
    <subcellularLocation>
        <location evidence="1 6">Membrane</location>
        <topology evidence="1 6">Multi-pass membrane protein</topology>
    </subcellularLocation>
</comment>
<comment type="similarity">
    <text evidence="2 6">Belongs to the GDT1 family.</text>
</comment>
<dbReference type="PATRIC" id="fig|1637645.4.peg.5783"/>
<protein>
    <recommendedName>
        <fullName evidence="6">GDT1 family protein</fullName>
    </recommendedName>
</protein>
<dbReference type="RefSeq" id="WP_049561105.1">
    <property type="nucleotide sequence ID" value="NZ_LATL02000294.1"/>
</dbReference>
<dbReference type="PROSITE" id="PS01214">
    <property type="entry name" value="UPF0016"/>
    <property type="match status" value="1"/>
</dbReference>
<feature type="transmembrane region" description="Helical" evidence="6">
    <location>
        <begin position="36"/>
        <end position="60"/>
    </location>
</feature>
<comment type="caution">
    <text evidence="7">The sequence shown here is derived from an EMBL/GenBank/DDBJ whole genome shotgun (WGS) entry which is preliminary data.</text>
</comment>
<dbReference type="PANTHER" id="PTHR12608">
    <property type="entry name" value="TRANSMEMBRANE PROTEIN HTP-1 RELATED"/>
    <property type="match status" value="1"/>
</dbReference>
<evidence type="ECO:0000256" key="2">
    <source>
        <dbReference type="ARBA" id="ARBA00009190"/>
    </source>
</evidence>
<gene>
    <name evidence="7" type="ORF">WN50_30260</name>
</gene>
<evidence type="ECO:0000313" key="7">
    <source>
        <dbReference type="EMBL" id="KKD34548.2"/>
    </source>
</evidence>
<dbReference type="GO" id="GO:0006816">
    <property type="term" value="P:calcium ion transport"/>
    <property type="evidence" value="ECO:0007669"/>
    <property type="project" value="UniProtKB-ARBA"/>
</dbReference>
<evidence type="ECO:0000256" key="4">
    <source>
        <dbReference type="ARBA" id="ARBA00022989"/>
    </source>
</evidence>
<dbReference type="GO" id="GO:0046873">
    <property type="term" value="F:metal ion transmembrane transporter activity"/>
    <property type="evidence" value="ECO:0007669"/>
    <property type="project" value="InterPro"/>
</dbReference>
<dbReference type="GO" id="GO:0016020">
    <property type="term" value="C:membrane"/>
    <property type="evidence" value="ECO:0007669"/>
    <property type="project" value="UniProtKB-SubCell"/>
</dbReference>
<dbReference type="EMBL" id="LATL02000294">
    <property type="protein sequence ID" value="KKD34548.2"/>
    <property type="molecule type" value="Genomic_DNA"/>
</dbReference>
<dbReference type="OrthoDB" id="9801356at2"/>
<feature type="transmembrane region" description="Helical" evidence="6">
    <location>
        <begin position="154"/>
        <end position="177"/>
    </location>
</feature>
<feature type="transmembrane region" description="Helical" evidence="6">
    <location>
        <begin position="6"/>
        <end position="29"/>
    </location>
</feature>
<dbReference type="PANTHER" id="PTHR12608:SF1">
    <property type="entry name" value="TRANSMEMBRANE PROTEIN 165"/>
    <property type="match status" value="1"/>
</dbReference>
<dbReference type="InterPro" id="IPR049555">
    <property type="entry name" value="GDT1-like_CS"/>
</dbReference>
<dbReference type="Pfam" id="PF01169">
    <property type="entry name" value="GDT1"/>
    <property type="match status" value="2"/>
</dbReference>
<feature type="transmembrane region" description="Helical" evidence="6">
    <location>
        <begin position="184"/>
        <end position="202"/>
    </location>
</feature>
<accession>A0A0F5Y744</accession>
<keyword evidence="3 6" id="KW-0812">Transmembrane</keyword>
<evidence type="ECO:0000256" key="5">
    <source>
        <dbReference type="ARBA" id="ARBA00023136"/>
    </source>
</evidence>
<organism evidence="7 8">
    <name type="scientific">Limnoraphis robusta CS-951</name>
    <dbReference type="NCBI Taxonomy" id="1637645"/>
    <lineage>
        <taxon>Bacteria</taxon>
        <taxon>Bacillati</taxon>
        <taxon>Cyanobacteriota</taxon>
        <taxon>Cyanophyceae</taxon>
        <taxon>Oscillatoriophycideae</taxon>
        <taxon>Oscillatoriales</taxon>
        <taxon>Sirenicapillariaceae</taxon>
        <taxon>Limnoraphis</taxon>
    </lineage>
</organism>